<evidence type="ECO:0000313" key="4">
    <source>
        <dbReference type="EMBL" id="OGG52931.1"/>
    </source>
</evidence>
<evidence type="ECO:0000313" key="5">
    <source>
        <dbReference type="Proteomes" id="UP000176863"/>
    </source>
</evidence>
<dbReference type="NCBIfam" id="TIGR00125">
    <property type="entry name" value="cyt_tran_rel"/>
    <property type="match status" value="1"/>
</dbReference>
<organism evidence="4 5">
    <name type="scientific">Candidatus Kaiserbacteria bacterium RIFCSPHIGHO2_01_FULL_53_29</name>
    <dbReference type="NCBI Taxonomy" id="1798480"/>
    <lineage>
        <taxon>Bacteria</taxon>
        <taxon>Candidatus Kaiseribacteriota</taxon>
    </lineage>
</organism>
<dbReference type="AlphaFoldDB" id="A0A1F6CV64"/>
<evidence type="ECO:0000256" key="2">
    <source>
        <dbReference type="ARBA" id="ARBA00022695"/>
    </source>
</evidence>
<feature type="domain" description="Cytidyltransferase-like" evidence="3">
    <location>
        <begin position="10"/>
        <end position="103"/>
    </location>
</feature>
<dbReference type="PANTHER" id="PTHR43793">
    <property type="entry name" value="FAD SYNTHASE"/>
    <property type="match status" value="1"/>
</dbReference>
<dbReference type="Gene3D" id="3.40.50.620">
    <property type="entry name" value="HUPs"/>
    <property type="match status" value="1"/>
</dbReference>
<dbReference type="InterPro" id="IPR014729">
    <property type="entry name" value="Rossmann-like_a/b/a_fold"/>
</dbReference>
<keyword evidence="2" id="KW-0548">Nucleotidyltransferase</keyword>
<dbReference type="EMBL" id="MFKT01000021">
    <property type="protein sequence ID" value="OGG52931.1"/>
    <property type="molecule type" value="Genomic_DNA"/>
</dbReference>
<dbReference type="Pfam" id="PF01467">
    <property type="entry name" value="CTP_transf_like"/>
    <property type="match status" value="1"/>
</dbReference>
<reference evidence="4 5" key="1">
    <citation type="journal article" date="2016" name="Nat. Commun.">
        <title>Thousands of microbial genomes shed light on interconnected biogeochemical processes in an aquifer system.</title>
        <authorList>
            <person name="Anantharaman K."/>
            <person name="Brown C.T."/>
            <person name="Hug L.A."/>
            <person name="Sharon I."/>
            <person name="Castelle C.J."/>
            <person name="Probst A.J."/>
            <person name="Thomas B.C."/>
            <person name="Singh A."/>
            <person name="Wilkins M.J."/>
            <person name="Karaoz U."/>
            <person name="Brodie E.L."/>
            <person name="Williams K.H."/>
            <person name="Hubbard S.S."/>
            <person name="Banfield J.F."/>
        </authorList>
    </citation>
    <scope>NUCLEOTIDE SEQUENCE [LARGE SCALE GENOMIC DNA]</scope>
</reference>
<evidence type="ECO:0000256" key="1">
    <source>
        <dbReference type="ARBA" id="ARBA00022679"/>
    </source>
</evidence>
<dbReference type="STRING" id="1798480.A2851_04555"/>
<evidence type="ECO:0000259" key="3">
    <source>
        <dbReference type="Pfam" id="PF01467"/>
    </source>
</evidence>
<dbReference type="SUPFAM" id="SSF52374">
    <property type="entry name" value="Nucleotidylyl transferase"/>
    <property type="match status" value="1"/>
</dbReference>
<dbReference type="Proteomes" id="UP000176863">
    <property type="component" value="Unassembled WGS sequence"/>
</dbReference>
<comment type="caution">
    <text evidence="4">The sequence shown here is derived from an EMBL/GenBank/DDBJ whole genome shotgun (WGS) entry which is preliminary data.</text>
</comment>
<protein>
    <recommendedName>
        <fullName evidence="3">Cytidyltransferase-like domain-containing protein</fullName>
    </recommendedName>
</protein>
<accession>A0A1F6CV64</accession>
<dbReference type="GO" id="GO:0016779">
    <property type="term" value="F:nucleotidyltransferase activity"/>
    <property type="evidence" value="ECO:0007669"/>
    <property type="project" value="UniProtKB-KW"/>
</dbReference>
<dbReference type="PANTHER" id="PTHR43793:SF1">
    <property type="entry name" value="FAD SYNTHASE"/>
    <property type="match status" value="1"/>
</dbReference>
<gene>
    <name evidence="4" type="ORF">A2851_04555</name>
</gene>
<dbReference type="InterPro" id="IPR050385">
    <property type="entry name" value="Archaeal_FAD_synthase"/>
</dbReference>
<name>A0A1F6CV64_9BACT</name>
<proteinExistence type="predicted"/>
<sequence length="145" mass="16564">MKDGKKVGFTAGAFDLCHAGHMLMFEEAKTVCEHLIVALQSDPSIDRPDVKNKPIMSLKERMIILKGIKYIDEIVTYDTEVDLLKMLTENKLGIDVRILGVEYKDKPYTGRDLPLPVYFNSRDHGFSTTELRERVYEAEKLKNGN</sequence>
<keyword evidence="1" id="KW-0808">Transferase</keyword>
<dbReference type="InterPro" id="IPR004821">
    <property type="entry name" value="Cyt_trans-like"/>
</dbReference>